<evidence type="ECO:0000313" key="1">
    <source>
        <dbReference type="EMBL" id="KAI5679572.1"/>
    </source>
</evidence>
<name>A0ACC0C406_CATRO</name>
<gene>
    <name evidence="1" type="ORF">M9H77_00799</name>
</gene>
<organism evidence="1 2">
    <name type="scientific">Catharanthus roseus</name>
    <name type="common">Madagascar periwinkle</name>
    <name type="synonym">Vinca rosea</name>
    <dbReference type="NCBI Taxonomy" id="4058"/>
    <lineage>
        <taxon>Eukaryota</taxon>
        <taxon>Viridiplantae</taxon>
        <taxon>Streptophyta</taxon>
        <taxon>Embryophyta</taxon>
        <taxon>Tracheophyta</taxon>
        <taxon>Spermatophyta</taxon>
        <taxon>Magnoliopsida</taxon>
        <taxon>eudicotyledons</taxon>
        <taxon>Gunneridae</taxon>
        <taxon>Pentapetalae</taxon>
        <taxon>asterids</taxon>
        <taxon>lamiids</taxon>
        <taxon>Gentianales</taxon>
        <taxon>Apocynaceae</taxon>
        <taxon>Rauvolfioideae</taxon>
        <taxon>Vinceae</taxon>
        <taxon>Catharanthinae</taxon>
        <taxon>Catharanthus</taxon>
    </lineage>
</organism>
<evidence type="ECO:0000313" key="2">
    <source>
        <dbReference type="Proteomes" id="UP001060085"/>
    </source>
</evidence>
<dbReference type="EMBL" id="CM044701">
    <property type="protein sequence ID" value="KAI5679572.1"/>
    <property type="molecule type" value="Genomic_DNA"/>
</dbReference>
<sequence length="1218" mass="134249">MDGGGGGGGVGVWRTWNTCTMGVMLLIFSSQLVSRISTIISDLELKHLLEDLKEAKLNEKEGWEDIISRRSSSFSYSAKCCKPKNCFWEDKFNTALVVLVAGTLMCKCYFVWQDEPLKYISVTIFENCSSELLRDFYMDNPYRKLWDKTLIEHEQLQLEESTGTEIGRLVKKFPFLTLREYVLAWRVWQDSKGAFYCLNVRASFGSKTEEVCTGNILYIWLENQKRQNAYNSFKIWNPCFLFTVPDSNACEITMVHQEDAALNEELAKLAFAKGIWSYICRMDKALRKYSPQPASVLGATVQKFPDGLDPVEDVMYTAYSGTPIASAVYHGASSDCSVRKVSNRSSKRLIKNGLILVGGAICLSRGHSSLGAKVAMAYILTKLTKHDSLSGQNRQAWIERPLVACQKLGAQLKVTVVINDRRNICSSAEKPLGQHIINKKQSDSWRACVHPLGAFQGAVNSVGIGAPMPTRRTEPARWKAPRASWMVVVLACLAQPLPSSFSITMVFSKTNSPDVSALNVMYRSMNSPSQLDGWRSSGGDPCDDSWKGIKCSGSKVTEIDLSGLGLTGSMGYQLASLTSVTYFDLSKNNLKGDIPYQLPPKAQHIDLSGNGLTGTVPYSISQMTDLKYLNLKHNKLNGMLNDMFGKLSKLTEMDLSFNSMTGNLPQSFGNLSSLGKLHLQNNQFTGSINVLANLPLDDLNVANNQFTGWIPEELENINDLETGGNSWSSGPAPPPPPGQKSHSHAKHSNNKKPEGSGGMSGEAIAGIVLGVLVILGIIIALFSRRSSKPSSHFLEEDRLSQHRPFTPLASQELSSDLYTDRQKSFKEMKSFDSSSSMKANTLQASPSMGLKTGKPLQAYPSMGFRSGKSLQASSSMALRPPPSDGPQSNENEAANHRNVKRSSSLHVACYSLMDLQTATGNFATGRLLGEGSIGRVYRAKYADGRVLAVKKIDSLLFQGGRGGELSQLVSNVSKLRHSNIAELAGYCSEQGQNMLVYEYFRNGSLHEFLHLSDDFSKPLTWNTRVRITLGTARALEYLHEVCSPSLIHKNIKSSNILLDSELNPHLTDCGLAVVKRVTRPANDLVWLNSFIFQRLVGLGPNQGTGYNAPECTKPSTYTSKSDVYSFGVVMLELLTGRMPIDSSMPRLEQSLVRWASPQLCDIEALARMVDPALCGLYPPKSLSRFADIVSLCIQSEPEFRPPMSEVVEALVRLVEDQV</sequence>
<proteinExistence type="predicted"/>
<reference evidence="2" key="1">
    <citation type="journal article" date="2023" name="Nat. Plants">
        <title>Single-cell RNA sequencing provides a high-resolution roadmap for understanding the multicellular compartmentation of specialized metabolism.</title>
        <authorList>
            <person name="Sun S."/>
            <person name="Shen X."/>
            <person name="Li Y."/>
            <person name="Li Y."/>
            <person name="Wang S."/>
            <person name="Li R."/>
            <person name="Zhang H."/>
            <person name="Shen G."/>
            <person name="Guo B."/>
            <person name="Wei J."/>
            <person name="Xu J."/>
            <person name="St-Pierre B."/>
            <person name="Chen S."/>
            <person name="Sun C."/>
        </authorList>
    </citation>
    <scope>NUCLEOTIDE SEQUENCE [LARGE SCALE GENOMIC DNA]</scope>
</reference>
<dbReference type="Proteomes" id="UP001060085">
    <property type="component" value="Linkage Group LG01"/>
</dbReference>
<comment type="caution">
    <text evidence="1">The sequence shown here is derived from an EMBL/GenBank/DDBJ whole genome shotgun (WGS) entry which is preliminary data.</text>
</comment>
<accession>A0ACC0C406</accession>
<protein>
    <submittedName>
        <fullName evidence="1">Uncharacterized protein</fullName>
    </submittedName>
</protein>
<keyword evidence="2" id="KW-1185">Reference proteome</keyword>